<organism evidence="2">
    <name type="scientific">Oikopleura dioica</name>
    <name type="common">Tunicate</name>
    <dbReference type="NCBI Taxonomy" id="34765"/>
    <lineage>
        <taxon>Eukaryota</taxon>
        <taxon>Metazoa</taxon>
        <taxon>Chordata</taxon>
        <taxon>Tunicata</taxon>
        <taxon>Appendicularia</taxon>
        <taxon>Copelata</taxon>
        <taxon>Oikopleuridae</taxon>
        <taxon>Oikopleura</taxon>
    </lineage>
</organism>
<dbReference type="AlphaFoldDB" id="E4Y849"/>
<keyword evidence="1" id="KW-0472">Membrane</keyword>
<name>E4Y849_OIKDI</name>
<evidence type="ECO:0000256" key="1">
    <source>
        <dbReference type="SAM" id="Phobius"/>
    </source>
</evidence>
<sequence length="109" mass="12319">MPTLKIAPKETQSEEEVTKYIDDEIKEKTEAQHASKISVDLEEGLGSILQLDQLDSARSFEEITVRRSNPRLDIHQDFQRSGRINLTRNIGVFSLALFGSVVCQGFLLK</sequence>
<feature type="transmembrane region" description="Helical" evidence="1">
    <location>
        <begin position="90"/>
        <end position="108"/>
    </location>
</feature>
<evidence type="ECO:0000313" key="2">
    <source>
        <dbReference type="EMBL" id="CBY31799.1"/>
    </source>
</evidence>
<gene>
    <name evidence="2" type="ORF">GSOID_T00029012001</name>
</gene>
<dbReference type="EMBL" id="FN654318">
    <property type="protein sequence ID" value="CBY31799.1"/>
    <property type="molecule type" value="Genomic_DNA"/>
</dbReference>
<proteinExistence type="predicted"/>
<keyword evidence="1" id="KW-0812">Transmembrane</keyword>
<accession>E4Y849</accession>
<keyword evidence="1" id="KW-1133">Transmembrane helix</keyword>
<dbReference type="Proteomes" id="UP000011014">
    <property type="component" value="Unassembled WGS sequence"/>
</dbReference>
<protein>
    <submittedName>
        <fullName evidence="2">Uncharacterized protein</fullName>
    </submittedName>
</protein>
<reference evidence="2" key="1">
    <citation type="journal article" date="2010" name="Science">
        <title>Plasticity of animal genome architecture unmasked by rapid evolution of a pelagic tunicate.</title>
        <authorList>
            <person name="Denoeud F."/>
            <person name="Henriet S."/>
            <person name="Mungpakdee S."/>
            <person name="Aury J.M."/>
            <person name="Da Silva C."/>
            <person name="Brinkmann H."/>
            <person name="Mikhaleva J."/>
            <person name="Olsen L.C."/>
            <person name="Jubin C."/>
            <person name="Canestro C."/>
            <person name="Bouquet J.M."/>
            <person name="Danks G."/>
            <person name="Poulain J."/>
            <person name="Campsteijn C."/>
            <person name="Adamski M."/>
            <person name="Cross I."/>
            <person name="Yadetie F."/>
            <person name="Muffato M."/>
            <person name="Louis A."/>
            <person name="Butcher S."/>
            <person name="Tsagkogeorga G."/>
            <person name="Konrad A."/>
            <person name="Singh S."/>
            <person name="Jensen M.F."/>
            <person name="Cong E.H."/>
            <person name="Eikeseth-Otteraa H."/>
            <person name="Noel B."/>
            <person name="Anthouard V."/>
            <person name="Porcel B.M."/>
            <person name="Kachouri-Lafond R."/>
            <person name="Nishino A."/>
            <person name="Ugolini M."/>
            <person name="Chourrout P."/>
            <person name="Nishida H."/>
            <person name="Aasland R."/>
            <person name="Huzurbazar S."/>
            <person name="Westhof E."/>
            <person name="Delsuc F."/>
            <person name="Lehrach H."/>
            <person name="Reinhardt R."/>
            <person name="Weissenbach J."/>
            <person name="Roy S.W."/>
            <person name="Artiguenave F."/>
            <person name="Postlethwait J.H."/>
            <person name="Manak J.R."/>
            <person name="Thompson E.M."/>
            <person name="Jaillon O."/>
            <person name="Du Pasquier L."/>
            <person name="Boudinot P."/>
            <person name="Liberles D.A."/>
            <person name="Volff J.N."/>
            <person name="Philippe H."/>
            <person name="Lenhard B."/>
            <person name="Roest Crollius H."/>
            <person name="Wincker P."/>
            <person name="Chourrout D."/>
        </authorList>
    </citation>
    <scope>NUCLEOTIDE SEQUENCE [LARGE SCALE GENOMIC DNA]</scope>
</reference>